<protein>
    <submittedName>
        <fullName evidence="1">Uncharacterized protein</fullName>
    </submittedName>
</protein>
<accession>A0A9D4PNS9</accession>
<name>A0A9D4PNS9_RHISA</name>
<organism evidence="1 2">
    <name type="scientific">Rhipicephalus sanguineus</name>
    <name type="common">Brown dog tick</name>
    <name type="synonym">Ixodes sanguineus</name>
    <dbReference type="NCBI Taxonomy" id="34632"/>
    <lineage>
        <taxon>Eukaryota</taxon>
        <taxon>Metazoa</taxon>
        <taxon>Ecdysozoa</taxon>
        <taxon>Arthropoda</taxon>
        <taxon>Chelicerata</taxon>
        <taxon>Arachnida</taxon>
        <taxon>Acari</taxon>
        <taxon>Parasitiformes</taxon>
        <taxon>Ixodida</taxon>
        <taxon>Ixodoidea</taxon>
        <taxon>Ixodidae</taxon>
        <taxon>Rhipicephalinae</taxon>
        <taxon>Rhipicephalus</taxon>
        <taxon>Rhipicephalus</taxon>
    </lineage>
</organism>
<sequence>MAAAIDVIREELCRNSSAGSTDRSILTSSPDFLSPHHDRRHFCSLPPLSEKTRSKSLVVPPVSARLSIEENEEKVDDSLCPDGHRLSCPYHRGRRGEASSRTPRLRRARSVSVLVGPNGQVWTQAGDERCPVPTGRQQTAVSLAMDERVIATITQHYYPEGGWGWWICLCAFLVQFLLGGLQGGCGLLIGRITRRYGTSPMPSGMSSQDASKHSLGVIRNCYLRATYEANVGGPIGAPVNAVHSERCYLASSGRIFRRMSGELSALKKKKKEGSDG</sequence>
<evidence type="ECO:0000313" key="1">
    <source>
        <dbReference type="EMBL" id="KAH7947201.1"/>
    </source>
</evidence>
<comment type="caution">
    <text evidence="1">The sequence shown here is derived from an EMBL/GenBank/DDBJ whole genome shotgun (WGS) entry which is preliminary data.</text>
</comment>
<reference evidence="1" key="2">
    <citation type="submission" date="2021-09" db="EMBL/GenBank/DDBJ databases">
        <authorList>
            <person name="Jia N."/>
            <person name="Wang J."/>
            <person name="Shi W."/>
            <person name="Du L."/>
            <person name="Sun Y."/>
            <person name="Zhan W."/>
            <person name="Jiang J."/>
            <person name="Wang Q."/>
            <person name="Zhang B."/>
            <person name="Ji P."/>
            <person name="Sakyi L.B."/>
            <person name="Cui X."/>
            <person name="Yuan T."/>
            <person name="Jiang B."/>
            <person name="Yang W."/>
            <person name="Lam T.T.-Y."/>
            <person name="Chang Q."/>
            <person name="Ding S."/>
            <person name="Wang X."/>
            <person name="Zhu J."/>
            <person name="Ruan X."/>
            <person name="Zhao L."/>
            <person name="Wei J."/>
            <person name="Que T."/>
            <person name="Du C."/>
            <person name="Cheng J."/>
            <person name="Dai P."/>
            <person name="Han X."/>
            <person name="Huang E."/>
            <person name="Gao Y."/>
            <person name="Liu J."/>
            <person name="Shao H."/>
            <person name="Ye R."/>
            <person name="Li L."/>
            <person name="Wei W."/>
            <person name="Wang X."/>
            <person name="Wang C."/>
            <person name="Huo Q."/>
            <person name="Li W."/>
            <person name="Guo W."/>
            <person name="Chen H."/>
            <person name="Chen S."/>
            <person name="Zhou L."/>
            <person name="Zhou L."/>
            <person name="Ni X."/>
            <person name="Tian J."/>
            <person name="Zhou Y."/>
            <person name="Sheng Y."/>
            <person name="Liu T."/>
            <person name="Pan Y."/>
            <person name="Xia L."/>
            <person name="Li J."/>
            <person name="Zhao F."/>
            <person name="Cao W."/>
        </authorList>
    </citation>
    <scope>NUCLEOTIDE SEQUENCE</scope>
    <source>
        <strain evidence="1">Rsan-2018</strain>
        <tissue evidence="1">Larvae</tissue>
    </source>
</reference>
<reference evidence="1" key="1">
    <citation type="journal article" date="2020" name="Cell">
        <title>Large-Scale Comparative Analyses of Tick Genomes Elucidate Their Genetic Diversity and Vector Capacities.</title>
        <authorList>
            <consortium name="Tick Genome and Microbiome Consortium (TIGMIC)"/>
            <person name="Jia N."/>
            <person name="Wang J."/>
            <person name="Shi W."/>
            <person name="Du L."/>
            <person name="Sun Y."/>
            <person name="Zhan W."/>
            <person name="Jiang J.F."/>
            <person name="Wang Q."/>
            <person name="Zhang B."/>
            <person name="Ji P."/>
            <person name="Bell-Sakyi L."/>
            <person name="Cui X.M."/>
            <person name="Yuan T.T."/>
            <person name="Jiang B.G."/>
            <person name="Yang W.F."/>
            <person name="Lam T.T."/>
            <person name="Chang Q.C."/>
            <person name="Ding S.J."/>
            <person name="Wang X.J."/>
            <person name="Zhu J.G."/>
            <person name="Ruan X.D."/>
            <person name="Zhao L."/>
            <person name="Wei J.T."/>
            <person name="Ye R.Z."/>
            <person name="Que T.C."/>
            <person name="Du C.H."/>
            <person name="Zhou Y.H."/>
            <person name="Cheng J.X."/>
            <person name="Dai P.F."/>
            <person name="Guo W.B."/>
            <person name="Han X.H."/>
            <person name="Huang E.J."/>
            <person name="Li L.F."/>
            <person name="Wei W."/>
            <person name="Gao Y.C."/>
            <person name="Liu J.Z."/>
            <person name="Shao H.Z."/>
            <person name="Wang X."/>
            <person name="Wang C.C."/>
            <person name="Yang T.C."/>
            <person name="Huo Q.B."/>
            <person name="Li W."/>
            <person name="Chen H.Y."/>
            <person name="Chen S.E."/>
            <person name="Zhou L.G."/>
            <person name="Ni X.B."/>
            <person name="Tian J.H."/>
            <person name="Sheng Y."/>
            <person name="Liu T."/>
            <person name="Pan Y.S."/>
            <person name="Xia L.Y."/>
            <person name="Li J."/>
            <person name="Zhao F."/>
            <person name="Cao W.C."/>
        </authorList>
    </citation>
    <scope>NUCLEOTIDE SEQUENCE</scope>
    <source>
        <strain evidence="1">Rsan-2018</strain>
    </source>
</reference>
<proteinExistence type="predicted"/>
<gene>
    <name evidence="1" type="ORF">HPB52_008209</name>
</gene>
<dbReference type="VEuPathDB" id="VectorBase:RSAN_039414"/>
<evidence type="ECO:0000313" key="2">
    <source>
        <dbReference type="Proteomes" id="UP000821837"/>
    </source>
</evidence>
<dbReference type="Proteomes" id="UP000821837">
    <property type="component" value="Chromosome 6"/>
</dbReference>
<dbReference type="AlphaFoldDB" id="A0A9D4PNS9"/>
<keyword evidence="2" id="KW-1185">Reference proteome</keyword>
<dbReference type="EMBL" id="JABSTV010001252">
    <property type="protein sequence ID" value="KAH7947201.1"/>
    <property type="molecule type" value="Genomic_DNA"/>
</dbReference>